<dbReference type="InterPro" id="IPR013325">
    <property type="entry name" value="RNA_pol_sigma_r2"/>
</dbReference>
<dbReference type="SUPFAM" id="SSF88659">
    <property type="entry name" value="Sigma3 and sigma4 domains of RNA polymerase sigma factors"/>
    <property type="match status" value="1"/>
</dbReference>
<accession>A0ABW5EGD7</accession>
<dbReference type="RefSeq" id="WP_265723303.1">
    <property type="nucleotide sequence ID" value="NZ_JAPIVK010000045.1"/>
</dbReference>
<evidence type="ECO:0000313" key="2">
    <source>
        <dbReference type="EMBL" id="MFD2312292.1"/>
    </source>
</evidence>
<dbReference type="InterPro" id="IPR013249">
    <property type="entry name" value="RNA_pol_sigma70_r4_t2"/>
</dbReference>
<protein>
    <submittedName>
        <fullName evidence="2">RNA polymerase sigma factor</fullName>
    </submittedName>
</protein>
<dbReference type="SUPFAM" id="SSF88946">
    <property type="entry name" value="Sigma2 domain of RNA polymerase sigma factors"/>
    <property type="match status" value="1"/>
</dbReference>
<dbReference type="InterPro" id="IPR013324">
    <property type="entry name" value="RNA_pol_sigma_r3/r4-like"/>
</dbReference>
<dbReference type="InterPro" id="IPR036388">
    <property type="entry name" value="WH-like_DNA-bd_sf"/>
</dbReference>
<dbReference type="Proteomes" id="UP001597425">
    <property type="component" value="Unassembled WGS sequence"/>
</dbReference>
<dbReference type="Pfam" id="PF08281">
    <property type="entry name" value="Sigma70_r4_2"/>
    <property type="match status" value="1"/>
</dbReference>
<feature type="domain" description="RNA polymerase sigma factor 70 region 4 type 2" evidence="1">
    <location>
        <begin position="106"/>
        <end position="156"/>
    </location>
</feature>
<evidence type="ECO:0000259" key="1">
    <source>
        <dbReference type="Pfam" id="PF08281"/>
    </source>
</evidence>
<reference evidence="3" key="1">
    <citation type="journal article" date="2019" name="Int. J. Syst. Evol. Microbiol.">
        <title>The Global Catalogue of Microorganisms (GCM) 10K type strain sequencing project: providing services to taxonomists for standard genome sequencing and annotation.</title>
        <authorList>
            <consortium name="The Broad Institute Genomics Platform"/>
            <consortium name="The Broad Institute Genome Sequencing Center for Infectious Disease"/>
            <person name="Wu L."/>
            <person name="Ma J."/>
        </authorList>
    </citation>
    <scope>NUCLEOTIDE SEQUENCE [LARGE SCALE GENOMIC DNA]</scope>
    <source>
        <strain evidence="3">KCTC 12848</strain>
    </source>
</reference>
<dbReference type="Gene3D" id="1.10.10.10">
    <property type="entry name" value="Winged helix-like DNA-binding domain superfamily/Winged helix DNA-binding domain"/>
    <property type="match status" value="1"/>
</dbReference>
<dbReference type="EMBL" id="JBHUJD010000034">
    <property type="protein sequence ID" value="MFD2312292.1"/>
    <property type="molecule type" value="Genomic_DNA"/>
</dbReference>
<proteinExistence type="predicted"/>
<evidence type="ECO:0000313" key="3">
    <source>
        <dbReference type="Proteomes" id="UP001597425"/>
    </source>
</evidence>
<sequence length="175" mass="20749">MFHKDFQHLGDEALLEYYHATRNLEAFRQLYVRYKDCLYRYCTQMNFAGAGAILEELWSGLLERPPELRGRLLRTWLFIRTDRLLRNYAGSDPNTPREIPAADNPLLKGLQQLPRIERNILLLHLECQLPLATVADIEKLSLKKCREHFQRGRERLEEILHGPKRQPWRIEEVSV</sequence>
<keyword evidence="3" id="KW-1185">Reference proteome</keyword>
<organism evidence="2 3">
    <name type="scientific">Microbulbifer halophilus</name>
    <dbReference type="NCBI Taxonomy" id="453963"/>
    <lineage>
        <taxon>Bacteria</taxon>
        <taxon>Pseudomonadati</taxon>
        <taxon>Pseudomonadota</taxon>
        <taxon>Gammaproteobacteria</taxon>
        <taxon>Cellvibrionales</taxon>
        <taxon>Microbulbiferaceae</taxon>
        <taxon>Microbulbifer</taxon>
    </lineage>
</organism>
<name>A0ABW5EGD7_9GAMM</name>
<comment type="caution">
    <text evidence="2">The sequence shown here is derived from an EMBL/GenBank/DDBJ whole genome shotgun (WGS) entry which is preliminary data.</text>
</comment>
<gene>
    <name evidence="2" type="ORF">ACFSKX_17870</name>
</gene>